<dbReference type="Proteomes" id="UP000292939">
    <property type="component" value="Chromosome"/>
</dbReference>
<evidence type="ECO:0000313" key="5">
    <source>
        <dbReference type="Proteomes" id="UP000292939"/>
    </source>
</evidence>
<dbReference type="AlphaFoldDB" id="A0A4P6UKZ9"/>
<dbReference type="GO" id="GO:0016832">
    <property type="term" value="F:aldehyde-lyase activity"/>
    <property type="evidence" value="ECO:0007669"/>
    <property type="project" value="TreeGrafter"/>
</dbReference>
<dbReference type="InterPro" id="IPR036409">
    <property type="entry name" value="Aldolase_II/adducin_N_sf"/>
</dbReference>
<dbReference type="PANTHER" id="PTHR22789">
    <property type="entry name" value="FUCULOSE PHOSPHATE ALDOLASE"/>
    <property type="match status" value="1"/>
</dbReference>
<dbReference type="PANTHER" id="PTHR22789:SF0">
    <property type="entry name" value="3-OXO-TETRONATE 4-PHOSPHATE DECARBOXYLASE-RELATED"/>
    <property type="match status" value="1"/>
</dbReference>
<evidence type="ECO:0000259" key="3">
    <source>
        <dbReference type="SMART" id="SM01007"/>
    </source>
</evidence>
<sequence length="246" mass="26800">MTVQRSVSKPSSLLVADLVSANHILFDQGVVDAFGHVSVRHDQQPDCFLLARNMAPGQVQAEDILQFALDGAPLDAGDRRVYLERFIHGAIYRARPDVMAVVHSHSASVVPFTVSRRTRLAPVCHMSGFLGAGAPLFEIRETAGDASDLLVRDDRLGGALAERLGDAHIVLMRGHGSTVVAPSLKLAVYRAVYAEINARLQLQATQLGDPEFLTPGECRAAMESTEGQVERPWNLWKQAAAERRLS</sequence>
<feature type="domain" description="Class II aldolase/adducin N-terminal" evidence="3">
    <location>
        <begin position="16"/>
        <end position="202"/>
    </location>
</feature>
<dbReference type="InterPro" id="IPR050197">
    <property type="entry name" value="Aldolase_class_II_sugar_metab"/>
</dbReference>
<dbReference type="GO" id="GO:0019323">
    <property type="term" value="P:pentose catabolic process"/>
    <property type="evidence" value="ECO:0007669"/>
    <property type="project" value="TreeGrafter"/>
</dbReference>
<accession>A0A4P6UKZ9</accession>
<dbReference type="RefSeq" id="WP_131279317.1">
    <property type="nucleotide sequence ID" value="NZ_CP031395.1"/>
</dbReference>
<organism evidence="4 5">
    <name type="scientific">Hylemonella gracilis</name>
    <dbReference type="NCBI Taxonomy" id="80880"/>
    <lineage>
        <taxon>Bacteria</taxon>
        <taxon>Pseudomonadati</taxon>
        <taxon>Pseudomonadota</taxon>
        <taxon>Betaproteobacteria</taxon>
        <taxon>Burkholderiales</taxon>
        <taxon>Comamonadaceae</taxon>
        <taxon>Hylemonella</taxon>
    </lineage>
</organism>
<keyword evidence="1" id="KW-0479">Metal-binding</keyword>
<evidence type="ECO:0000313" key="4">
    <source>
        <dbReference type="EMBL" id="QBK04830.1"/>
    </source>
</evidence>
<dbReference type="SUPFAM" id="SSF53639">
    <property type="entry name" value="AraD/HMP-PK domain-like"/>
    <property type="match status" value="1"/>
</dbReference>
<dbReference type="GO" id="GO:0005829">
    <property type="term" value="C:cytosol"/>
    <property type="evidence" value="ECO:0007669"/>
    <property type="project" value="TreeGrafter"/>
</dbReference>
<evidence type="ECO:0000256" key="1">
    <source>
        <dbReference type="ARBA" id="ARBA00022723"/>
    </source>
</evidence>
<name>A0A4P6UKZ9_9BURK</name>
<dbReference type="Pfam" id="PF00596">
    <property type="entry name" value="Aldolase_II"/>
    <property type="match status" value="1"/>
</dbReference>
<dbReference type="EMBL" id="CP031395">
    <property type="protein sequence ID" value="QBK04830.1"/>
    <property type="molecule type" value="Genomic_DNA"/>
</dbReference>
<evidence type="ECO:0000256" key="2">
    <source>
        <dbReference type="ARBA" id="ARBA00023239"/>
    </source>
</evidence>
<gene>
    <name evidence="4" type="ORF">DW355_08655</name>
</gene>
<dbReference type="SMART" id="SM01007">
    <property type="entry name" value="Aldolase_II"/>
    <property type="match status" value="1"/>
</dbReference>
<dbReference type="InterPro" id="IPR001303">
    <property type="entry name" value="Aldolase_II/adducin_N"/>
</dbReference>
<reference evidence="4 5" key="1">
    <citation type="submission" date="2018-07" db="EMBL/GenBank/DDBJ databases">
        <title>Exploring interactions and the metabolic potential of the ultra-small soil bacteria Hylemonella gracilis.</title>
        <authorList>
            <person name="Tyc O."/>
            <person name="Kulkarni P."/>
            <person name="Gawehns F."/>
            <person name="Hundscheid M."/>
            <person name="Zweers H."/>
            <person name="Garbeva P."/>
        </authorList>
    </citation>
    <scope>NUCLEOTIDE SEQUENCE [LARGE SCALE GENOMIC DNA]</scope>
    <source>
        <strain evidence="4 5">NS1</strain>
    </source>
</reference>
<keyword evidence="2" id="KW-0456">Lyase</keyword>
<dbReference type="OrthoDB" id="5500703at2"/>
<dbReference type="GO" id="GO:0046872">
    <property type="term" value="F:metal ion binding"/>
    <property type="evidence" value="ECO:0007669"/>
    <property type="project" value="UniProtKB-KW"/>
</dbReference>
<protein>
    <submittedName>
        <fullName evidence="4">Class II aldolase/adducin family protein</fullName>
    </submittedName>
</protein>
<dbReference type="Gene3D" id="3.40.225.10">
    <property type="entry name" value="Class II aldolase/adducin N-terminal domain"/>
    <property type="match status" value="1"/>
</dbReference>
<dbReference type="KEGG" id="hgr:DW355_08655"/>
<proteinExistence type="predicted"/>